<proteinExistence type="predicted"/>
<feature type="compositionally biased region" description="Low complexity" evidence="1">
    <location>
        <begin position="66"/>
        <end position="82"/>
    </location>
</feature>
<sequence length="280" mass="31783">MGRLSGSGASADWAHSHRTWPDNKAHPTVTCLYCSSHWRSNSLQRLHAHLSKCPGLPEQFWEKWQPTRTSAQPTATTQAPAQYHARDQPSQTSSVPAKAPWHPHTDRASDDWRHVGRDYSNAKTHPVVTCNYCSAQWASNSLQRLYHHFARCEKLPQDMWEKWQPERSEGDAVPPPPKRIRESEAMTAVEQVAAEEALVRWVDEADIPLGAIDSPSFSQFMESLRPGFRVPSRRELSERLPEKEDMTGLRHVLEHTGSAKPTYRPPGYEWYSAGGWDADG</sequence>
<gene>
    <name evidence="2" type="ORF">B0A48_13857</name>
</gene>
<dbReference type="Proteomes" id="UP000192596">
    <property type="component" value="Unassembled WGS sequence"/>
</dbReference>
<accession>A0A1V8SMV8</accession>
<evidence type="ECO:0000313" key="3">
    <source>
        <dbReference type="Proteomes" id="UP000192596"/>
    </source>
</evidence>
<dbReference type="AlphaFoldDB" id="A0A1V8SMV8"/>
<protein>
    <recommendedName>
        <fullName evidence="4">BED-type domain-containing protein</fullName>
    </recommendedName>
</protein>
<feature type="region of interest" description="Disordered" evidence="1">
    <location>
        <begin position="1"/>
        <end position="20"/>
    </location>
</feature>
<feature type="region of interest" description="Disordered" evidence="1">
    <location>
        <begin position="66"/>
        <end position="112"/>
    </location>
</feature>
<dbReference type="OrthoDB" id="1607513at2759"/>
<name>A0A1V8SMV8_9PEZI</name>
<keyword evidence="3" id="KW-1185">Reference proteome</keyword>
<evidence type="ECO:0008006" key="4">
    <source>
        <dbReference type="Google" id="ProtNLM"/>
    </source>
</evidence>
<dbReference type="EMBL" id="NAJO01000035">
    <property type="protein sequence ID" value="OQO00507.1"/>
    <property type="molecule type" value="Genomic_DNA"/>
</dbReference>
<organism evidence="2 3">
    <name type="scientific">Cryoendolithus antarcticus</name>
    <dbReference type="NCBI Taxonomy" id="1507870"/>
    <lineage>
        <taxon>Eukaryota</taxon>
        <taxon>Fungi</taxon>
        <taxon>Dikarya</taxon>
        <taxon>Ascomycota</taxon>
        <taxon>Pezizomycotina</taxon>
        <taxon>Dothideomycetes</taxon>
        <taxon>Dothideomycetidae</taxon>
        <taxon>Cladosporiales</taxon>
        <taxon>Cladosporiaceae</taxon>
        <taxon>Cryoendolithus</taxon>
    </lineage>
</organism>
<comment type="caution">
    <text evidence="2">The sequence shown here is derived from an EMBL/GenBank/DDBJ whole genome shotgun (WGS) entry which is preliminary data.</text>
</comment>
<dbReference type="STRING" id="1507870.A0A1V8SMV8"/>
<reference evidence="3" key="1">
    <citation type="submission" date="2017-03" db="EMBL/GenBank/DDBJ databases">
        <title>Genomes of endolithic fungi from Antarctica.</title>
        <authorList>
            <person name="Coleine C."/>
            <person name="Masonjones S."/>
            <person name="Stajich J.E."/>
        </authorList>
    </citation>
    <scope>NUCLEOTIDE SEQUENCE [LARGE SCALE GENOMIC DNA]</scope>
    <source>
        <strain evidence="3">CCFEE 5527</strain>
    </source>
</reference>
<evidence type="ECO:0000313" key="2">
    <source>
        <dbReference type="EMBL" id="OQO00507.1"/>
    </source>
</evidence>
<dbReference type="InParanoid" id="A0A1V8SMV8"/>
<evidence type="ECO:0000256" key="1">
    <source>
        <dbReference type="SAM" id="MobiDB-lite"/>
    </source>
</evidence>
<dbReference type="SUPFAM" id="SSF140996">
    <property type="entry name" value="Hermes dimerisation domain"/>
    <property type="match status" value="1"/>
</dbReference>
<feature type="compositionally biased region" description="Basic and acidic residues" evidence="1">
    <location>
        <begin position="103"/>
        <end position="112"/>
    </location>
</feature>